<feature type="compositionally biased region" description="Basic and acidic residues" evidence="1">
    <location>
        <begin position="146"/>
        <end position="155"/>
    </location>
</feature>
<reference evidence="2" key="2">
    <citation type="submission" date="2020-05" db="UniProtKB">
        <authorList>
            <consortium name="EnsemblMetazoa"/>
        </authorList>
    </citation>
    <scope>IDENTIFICATION</scope>
    <source>
        <strain evidence="2">LVP_AGWG</strain>
    </source>
</reference>
<sequence>MDESSGFQLLLDAASQLEAGTSRVSSFHSAKEDDRLYRSPASSKCQLPIATDRLQKPAQVTAQTKKQLNRMTSSHRYDFENLNIQKLTVFEPVRHRISEHSHARSQNSMNPPKHRASPFSSSDGLTDRSQSRALLYAQKLSRSHPVGRDTSDRSLGRSQDSVNPPKHRASPFSSSDSLTDRSQSRAVLYAQKLSGSHPVGRDTSDRSLGRSQDSVNPPKHRASPFSSSDSLTDRSQSRALLYAEKLSGSHPVGRDTSDRSLDRSQDFGKYHY</sequence>
<evidence type="ECO:0000313" key="2">
    <source>
        <dbReference type="EnsemblMetazoa" id="AAEL023325-PB"/>
    </source>
</evidence>
<feature type="compositionally biased region" description="Polar residues" evidence="1">
    <location>
        <begin position="19"/>
        <end position="28"/>
    </location>
</feature>
<reference evidence="2 3" key="1">
    <citation type="submission" date="2017-06" db="EMBL/GenBank/DDBJ databases">
        <title>Aedes aegypti genome working group (AGWG) sequencing and assembly.</title>
        <authorList>
            <consortium name="Aedes aegypti Genome Working Group (AGWG)"/>
            <person name="Matthews B.J."/>
        </authorList>
    </citation>
    <scope>NUCLEOTIDE SEQUENCE [LARGE SCALE GENOMIC DNA]</scope>
    <source>
        <strain evidence="2 3">LVP_AGWG</strain>
    </source>
</reference>
<dbReference type="OrthoDB" id="7764748at2759"/>
<dbReference type="EnsemblMetazoa" id="AAEL023325-RB">
    <property type="protein sequence ID" value="AAEL023325-PB"/>
    <property type="gene ID" value="AAEL023325"/>
</dbReference>
<evidence type="ECO:0000256" key="1">
    <source>
        <dbReference type="SAM" id="MobiDB-lite"/>
    </source>
</evidence>
<feature type="compositionally biased region" description="Basic and acidic residues" evidence="1">
    <location>
        <begin position="199"/>
        <end position="208"/>
    </location>
</feature>
<keyword evidence="3" id="KW-1185">Reference proteome</keyword>
<name>A0A6I8U5T6_AEDAE</name>
<proteinExistence type="predicted"/>
<feature type="region of interest" description="Disordered" evidence="1">
    <location>
        <begin position="19"/>
        <end position="49"/>
    </location>
</feature>
<feature type="compositionally biased region" description="Basic and acidic residues" evidence="1">
    <location>
        <begin position="252"/>
        <end position="272"/>
    </location>
</feature>
<organism evidence="2 3">
    <name type="scientific">Aedes aegypti</name>
    <name type="common">Yellowfever mosquito</name>
    <name type="synonym">Culex aegypti</name>
    <dbReference type="NCBI Taxonomy" id="7159"/>
    <lineage>
        <taxon>Eukaryota</taxon>
        <taxon>Metazoa</taxon>
        <taxon>Ecdysozoa</taxon>
        <taxon>Arthropoda</taxon>
        <taxon>Hexapoda</taxon>
        <taxon>Insecta</taxon>
        <taxon>Pterygota</taxon>
        <taxon>Neoptera</taxon>
        <taxon>Endopterygota</taxon>
        <taxon>Diptera</taxon>
        <taxon>Nematocera</taxon>
        <taxon>Culicoidea</taxon>
        <taxon>Culicidae</taxon>
        <taxon>Culicinae</taxon>
        <taxon>Aedini</taxon>
        <taxon>Aedes</taxon>
        <taxon>Stegomyia</taxon>
    </lineage>
</organism>
<evidence type="ECO:0000313" key="3">
    <source>
        <dbReference type="Proteomes" id="UP000008820"/>
    </source>
</evidence>
<dbReference type="AlphaFoldDB" id="A0A6I8U5T6"/>
<dbReference type="Proteomes" id="UP000008820">
    <property type="component" value="Chromosome 2"/>
</dbReference>
<gene>
    <name evidence="2" type="primary">110677159</name>
</gene>
<accession>A0A6I8U5T6</accession>
<feature type="region of interest" description="Disordered" evidence="1">
    <location>
        <begin position="98"/>
        <end position="272"/>
    </location>
</feature>
<protein>
    <submittedName>
        <fullName evidence="2">Uncharacterized protein</fullName>
    </submittedName>
</protein>